<organism evidence="3 4">
    <name type="scientific">Thiothrix unzii</name>
    <dbReference type="NCBI Taxonomy" id="111769"/>
    <lineage>
        <taxon>Bacteria</taxon>
        <taxon>Pseudomonadati</taxon>
        <taxon>Pseudomonadota</taxon>
        <taxon>Gammaproteobacteria</taxon>
        <taxon>Thiotrichales</taxon>
        <taxon>Thiotrichaceae</taxon>
        <taxon>Thiothrix</taxon>
    </lineage>
</organism>
<dbReference type="Gene3D" id="2.40.30.10">
    <property type="entry name" value="Translation factors"/>
    <property type="match status" value="1"/>
</dbReference>
<evidence type="ECO:0008006" key="5">
    <source>
        <dbReference type="Google" id="ProtNLM"/>
    </source>
</evidence>
<sequence>MHRLYRIADDFEATIRILTEAEGGRMNPPFNGIRWDFAYASDKPAENLYMIHPDFYSQSGDSLPTDAPLPLGVDLPARMTIVIDEMREQVHRARIEPGVEFYCHEGSKRVAVGRITRITGLHNSRTSAA</sequence>
<dbReference type="GO" id="GO:0005525">
    <property type="term" value="F:GTP binding"/>
    <property type="evidence" value="ECO:0007669"/>
    <property type="project" value="UniProtKB-KW"/>
</dbReference>
<evidence type="ECO:0000313" key="4">
    <source>
        <dbReference type="Proteomes" id="UP000672009"/>
    </source>
</evidence>
<protein>
    <recommendedName>
        <fullName evidence="5">Translation elongation factor EFTu/EF1A C-terminal domain-containing protein</fullName>
    </recommendedName>
</protein>
<keyword evidence="1" id="KW-0547">Nucleotide-binding</keyword>
<reference evidence="3" key="1">
    <citation type="submission" date="2021-04" db="EMBL/GenBank/DDBJ databases">
        <title>Genomics, taxonomy and metabolism of representatives of sulfur bacteria of the genus Thiothrix: Thiothrix fructosivorans QT, Thiothrix unzii A1T and three new species, Thiothrix subterranea sp. nov., Thiothrix litoralis sp. nov. and 'Candidatus Thiothrix anitrata' sp. nov.</title>
        <authorList>
            <person name="Ravin N.V."/>
            <person name="Smolyakov D."/>
            <person name="Rudenko T.S."/>
            <person name="Mardanov A.V."/>
            <person name="Beletsky A.V."/>
            <person name="Markov N.D."/>
            <person name="Fomenkov A.I."/>
            <person name="Roberts R.J."/>
            <person name="Karnachuk O.V."/>
            <person name="Novikov A."/>
            <person name="Grabovich M.Y."/>
        </authorList>
    </citation>
    <scope>NUCLEOTIDE SEQUENCE</scope>
    <source>
        <strain evidence="3">A1</strain>
    </source>
</reference>
<accession>A0A975FC70</accession>
<dbReference type="AlphaFoldDB" id="A0A975FC70"/>
<evidence type="ECO:0000256" key="2">
    <source>
        <dbReference type="ARBA" id="ARBA00023134"/>
    </source>
</evidence>
<dbReference type="RefSeq" id="WP_210220366.1">
    <property type="nucleotide sequence ID" value="NZ_CP072793.1"/>
</dbReference>
<keyword evidence="4" id="KW-1185">Reference proteome</keyword>
<dbReference type="EMBL" id="CP072793">
    <property type="protein sequence ID" value="QTR54893.1"/>
    <property type="molecule type" value="Genomic_DNA"/>
</dbReference>
<dbReference type="Proteomes" id="UP000672009">
    <property type="component" value="Chromosome"/>
</dbReference>
<gene>
    <name evidence="3" type="ORF">J9260_07375</name>
</gene>
<dbReference type="SUPFAM" id="SSF50465">
    <property type="entry name" value="EF-Tu/eEF-1alpha/eIF2-gamma C-terminal domain"/>
    <property type="match status" value="1"/>
</dbReference>
<keyword evidence="2" id="KW-0342">GTP-binding</keyword>
<dbReference type="InterPro" id="IPR009001">
    <property type="entry name" value="Transl_elong_EF1A/Init_IF2_C"/>
</dbReference>
<evidence type="ECO:0000256" key="1">
    <source>
        <dbReference type="ARBA" id="ARBA00022741"/>
    </source>
</evidence>
<evidence type="ECO:0000313" key="3">
    <source>
        <dbReference type="EMBL" id="QTR54893.1"/>
    </source>
</evidence>
<proteinExistence type="predicted"/>
<name>A0A975FC70_9GAMM</name>
<dbReference type="KEGG" id="tun:J9260_07375"/>